<dbReference type="GO" id="GO:0000126">
    <property type="term" value="C:transcription factor TFIIIB complex"/>
    <property type="evidence" value="ECO:0007669"/>
    <property type="project" value="TreeGrafter"/>
</dbReference>
<sequence length="512" mass="58058">MSVCPHCGCAEFDDDAGRGDIACVGCGALLEESAIVSQLSYVENAGGGYNVVGQFVPQDRPQPTGLSIGGVFRQDSREVTYSKGKRLIISIANQLHITPHCVDTAFNFFKMCVSRNLTRGRIRSHVVAACLYITCRLENTSHLLLDFSDITQVNVFDLGRTLTFVTRSLRINLPSTDPCLYILPTRLVQRMKRDSIATGRRPTGLCGAALLLAARRYNFNRTINDIVNVVHVSEAVVRKRLDEFGQTPSSELTIDEFATIDLERTEDPPAFRLARKKNQEQLSLEEEEILKNLESEIQPMEEEVEKALEQKRRERFKKTSYAKMLAGPLSSENSPEMSIAEQIVRDEIVEFAFEEAEPRLGMSSYYAPSLQSLGISDPLKPSSENFSRINDDEIDTYILSNEEVELKSKLWMKTFFIYFPSYFLYMALYIFYCSCSFFFDYFEKKLSKKINYDLLNVDEFPDFLTTASESELKTKIKEPVKVNGSGRSTEFSSKSPKQEFGTSQVCYSLFKI</sequence>
<dbReference type="InterPro" id="IPR036915">
    <property type="entry name" value="Cyclin-like_sf"/>
</dbReference>
<evidence type="ECO:0000313" key="16">
    <source>
        <dbReference type="WBParaSite" id="DME_0000461601-mRNA-1"/>
    </source>
</evidence>
<evidence type="ECO:0000256" key="11">
    <source>
        <dbReference type="SAM" id="Phobius"/>
    </source>
</evidence>
<evidence type="ECO:0000256" key="2">
    <source>
        <dbReference type="ARBA" id="ARBA00010857"/>
    </source>
</evidence>
<accession>A0A0N4UBM6</accession>
<dbReference type="GO" id="GO:0000995">
    <property type="term" value="F:RNA polymerase III general transcription initiation factor activity"/>
    <property type="evidence" value="ECO:0007669"/>
    <property type="project" value="TreeGrafter"/>
</dbReference>
<dbReference type="SMART" id="SM00385">
    <property type="entry name" value="CYCLIN"/>
    <property type="match status" value="2"/>
</dbReference>
<keyword evidence="8" id="KW-0539">Nucleus</keyword>
<dbReference type="GO" id="GO:0001006">
    <property type="term" value="F:RNA polymerase III type 3 promoter sequence-specific DNA binding"/>
    <property type="evidence" value="ECO:0007669"/>
    <property type="project" value="TreeGrafter"/>
</dbReference>
<evidence type="ECO:0000313" key="14">
    <source>
        <dbReference type="Proteomes" id="UP000038040"/>
    </source>
</evidence>
<keyword evidence="11" id="KW-0472">Membrane</keyword>
<evidence type="ECO:0000259" key="12">
    <source>
        <dbReference type="PROSITE" id="PS51134"/>
    </source>
</evidence>
<dbReference type="PROSITE" id="PS51134">
    <property type="entry name" value="ZF_TFIIB"/>
    <property type="match status" value="1"/>
</dbReference>
<dbReference type="SUPFAM" id="SSF57783">
    <property type="entry name" value="Zinc beta-ribbon"/>
    <property type="match status" value="1"/>
</dbReference>
<evidence type="ECO:0000256" key="1">
    <source>
        <dbReference type="ARBA" id="ARBA00004123"/>
    </source>
</evidence>
<evidence type="ECO:0000256" key="4">
    <source>
        <dbReference type="ARBA" id="ARBA00022771"/>
    </source>
</evidence>
<keyword evidence="15" id="KW-1185">Reference proteome</keyword>
<dbReference type="CDD" id="cd20553">
    <property type="entry name" value="CYCLIN_TFIIIB90_rpt1"/>
    <property type="match status" value="1"/>
</dbReference>
<keyword evidence="3" id="KW-0479">Metal-binding</keyword>
<protein>
    <submittedName>
        <fullName evidence="16">TFIIB-type domain-containing protein</fullName>
    </submittedName>
</protein>
<feature type="domain" description="TFIIB-type" evidence="12">
    <location>
        <begin position="1"/>
        <end position="31"/>
    </location>
</feature>
<dbReference type="Proteomes" id="UP000038040">
    <property type="component" value="Unplaced"/>
</dbReference>
<dbReference type="PRINTS" id="PR00685">
    <property type="entry name" value="TIFACTORIIB"/>
</dbReference>
<dbReference type="SUPFAM" id="SSF47954">
    <property type="entry name" value="Cyclin-like"/>
    <property type="match status" value="2"/>
</dbReference>
<feature type="coiled-coil region" evidence="10">
    <location>
        <begin position="276"/>
        <end position="310"/>
    </location>
</feature>
<dbReference type="PANTHER" id="PTHR11618:SF4">
    <property type="entry name" value="TRANSCRIPTION FACTOR IIIB 90 KDA SUBUNIT"/>
    <property type="match status" value="1"/>
</dbReference>
<evidence type="ECO:0000256" key="6">
    <source>
        <dbReference type="ARBA" id="ARBA00023015"/>
    </source>
</evidence>
<feature type="transmembrane region" description="Helical" evidence="11">
    <location>
        <begin position="422"/>
        <end position="442"/>
    </location>
</feature>
<evidence type="ECO:0000256" key="10">
    <source>
        <dbReference type="SAM" id="Coils"/>
    </source>
</evidence>
<gene>
    <name evidence="13" type="ORF">DME_LOCUS8499</name>
</gene>
<dbReference type="Gene3D" id="1.20.5.650">
    <property type="entry name" value="Single helix bin"/>
    <property type="match status" value="1"/>
</dbReference>
<dbReference type="Gene3D" id="2.20.25.10">
    <property type="match status" value="1"/>
</dbReference>
<keyword evidence="10" id="KW-0175">Coiled coil</keyword>
<dbReference type="PANTHER" id="PTHR11618">
    <property type="entry name" value="TRANSCRIPTION INITIATION FACTOR IIB-RELATED"/>
    <property type="match status" value="1"/>
</dbReference>
<evidence type="ECO:0000256" key="7">
    <source>
        <dbReference type="ARBA" id="ARBA00023163"/>
    </source>
</evidence>
<keyword evidence="6" id="KW-0805">Transcription regulation</keyword>
<dbReference type="GO" id="GO:0005634">
    <property type="term" value="C:nucleus"/>
    <property type="evidence" value="ECO:0007669"/>
    <property type="project" value="UniProtKB-SubCell"/>
</dbReference>
<reference evidence="16" key="1">
    <citation type="submission" date="2017-02" db="UniProtKB">
        <authorList>
            <consortium name="WormBaseParasite"/>
        </authorList>
    </citation>
    <scope>IDENTIFICATION</scope>
</reference>
<proteinExistence type="inferred from homology"/>
<keyword evidence="4 9" id="KW-0863">Zinc-finger</keyword>
<dbReference type="Gene3D" id="1.10.472.10">
    <property type="entry name" value="Cyclin-like"/>
    <property type="match status" value="2"/>
</dbReference>
<keyword evidence="7" id="KW-0804">Transcription</keyword>
<evidence type="ECO:0000256" key="8">
    <source>
        <dbReference type="ARBA" id="ARBA00023242"/>
    </source>
</evidence>
<dbReference type="STRING" id="318479.A0A0N4UBM6"/>
<dbReference type="Pfam" id="PF00382">
    <property type="entry name" value="TFIIB"/>
    <property type="match status" value="2"/>
</dbReference>
<keyword evidence="11" id="KW-1133">Transmembrane helix</keyword>
<keyword evidence="5" id="KW-0862">Zinc</keyword>
<comment type="similarity">
    <text evidence="2">Belongs to the TFIIB family.</text>
</comment>
<name>A0A0N4UBM6_DRAME</name>
<organism evidence="14 16">
    <name type="scientific">Dracunculus medinensis</name>
    <name type="common">Guinea worm</name>
    <dbReference type="NCBI Taxonomy" id="318479"/>
    <lineage>
        <taxon>Eukaryota</taxon>
        <taxon>Metazoa</taxon>
        <taxon>Ecdysozoa</taxon>
        <taxon>Nematoda</taxon>
        <taxon>Chromadorea</taxon>
        <taxon>Rhabditida</taxon>
        <taxon>Spirurina</taxon>
        <taxon>Dracunculoidea</taxon>
        <taxon>Dracunculidae</taxon>
        <taxon>Dracunculus</taxon>
    </lineage>
</organism>
<evidence type="ECO:0000256" key="5">
    <source>
        <dbReference type="ARBA" id="ARBA00022833"/>
    </source>
</evidence>
<dbReference type="OrthoDB" id="511529at2759"/>
<dbReference type="GO" id="GO:0097550">
    <property type="term" value="C:transcription preinitiation complex"/>
    <property type="evidence" value="ECO:0007669"/>
    <property type="project" value="TreeGrafter"/>
</dbReference>
<keyword evidence="11" id="KW-0812">Transmembrane</keyword>
<evidence type="ECO:0000313" key="15">
    <source>
        <dbReference type="Proteomes" id="UP000274756"/>
    </source>
</evidence>
<dbReference type="GO" id="GO:0008270">
    <property type="term" value="F:zinc ion binding"/>
    <property type="evidence" value="ECO:0007669"/>
    <property type="project" value="UniProtKB-KW"/>
</dbReference>
<dbReference type="EMBL" id="UYYG01001169">
    <property type="protein sequence ID" value="VDN58526.1"/>
    <property type="molecule type" value="Genomic_DNA"/>
</dbReference>
<dbReference type="InterPro" id="IPR013150">
    <property type="entry name" value="TFIIB_cyclin"/>
</dbReference>
<dbReference type="FunFam" id="1.10.472.10:FF:000121">
    <property type="entry name" value="Transcription factor IIIB"/>
    <property type="match status" value="1"/>
</dbReference>
<dbReference type="InterPro" id="IPR013763">
    <property type="entry name" value="Cyclin-like_dom"/>
</dbReference>
<dbReference type="Proteomes" id="UP000274756">
    <property type="component" value="Unassembled WGS sequence"/>
</dbReference>
<evidence type="ECO:0000256" key="3">
    <source>
        <dbReference type="ARBA" id="ARBA00022723"/>
    </source>
</evidence>
<evidence type="ECO:0000256" key="9">
    <source>
        <dbReference type="PROSITE-ProRule" id="PRU00469"/>
    </source>
</evidence>
<reference evidence="13 15" key="2">
    <citation type="submission" date="2018-11" db="EMBL/GenBank/DDBJ databases">
        <authorList>
            <consortium name="Pathogen Informatics"/>
        </authorList>
    </citation>
    <scope>NUCLEOTIDE SEQUENCE [LARGE SCALE GENOMIC DNA]</scope>
</reference>
<dbReference type="WBParaSite" id="DME_0000461601-mRNA-1">
    <property type="protein sequence ID" value="DME_0000461601-mRNA-1"/>
    <property type="gene ID" value="DME_0000461601"/>
</dbReference>
<dbReference type="GO" id="GO:0070897">
    <property type="term" value="P:transcription preinitiation complex assembly"/>
    <property type="evidence" value="ECO:0007669"/>
    <property type="project" value="InterPro"/>
</dbReference>
<dbReference type="AlphaFoldDB" id="A0A0N4UBM6"/>
<dbReference type="GO" id="GO:0017025">
    <property type="term" value="F:TBP-class protein binding"/>
    <property type="evidence" value="ECO:0007669"/>
    <property type="project" value="InterPro"/>
</dbReference>
<evidence type="ECO:0000313" key="13">
    <source>
        <dbReference type="EMBL" id="VDN58526.1"/>
    </source>
</evidence>
<dbReference type="InterPro" id="IPR013137">
    <property type="entry name" value="Znf_TFIIB"/>
</dbReference>
<dbReference type="InterPro" id="IPR000812">
    <property type="entry name" value="TFIIB"/>
</dbReference>
<comment type="subcellular location">
    <subcellularLocation>
        <location evidence="1">Nucleus</location>
    </subcellularLocation>
</comment>